<reference evidence="1" key="1">
    <citation type="submission" date="2021-03" db="EMBL/GenBank/DDBJ databases">
        <title>Evolutionary innovations through gain and loss of genes in the ectomycorrhizal Boletales.</title>
        <authorList>
            <person name="Wu G."/>
            <person name="Miyauchi S."/>
            <person name="Morin E."/>
            <person name="Yang Z.-L."/>
            <person name="Xu J."/>
            <person name="Martin F.M."/>
        </authorList>
    </citation>
    <scope>NUCLEOTIDE SEQUENCE</scope>
    <source>
        <strain evidence="1">BR01</strain>
    </source>
</reference>
<dbReference type="OrthoDB" id="37659at2759"/>
<accession>A0A8I2YUE4</accession>
<comment type="caution">
    <text evidence="1">The sequence shown here is derived from an EMBL/GenBank/DDBJ whole genome shotgun (WGS) entry which is preliminary data.</text>
</comment>
<gene>
    <name evidence="1" type="ORF">JVT61DRAFT_10054</name>
</gene>
<sequence length="462" mass="51488">MAIFRTYAAGLGLTQKLQKHTYRVLHERHPWIQAPAGHLPIKIVQFSRGGHSDGHNRLHHWAIFIPKSTKRGVGNFYEISGSLQSGYFTQHVVNNRHPKWDQDERGSHLVGWVAPSGDSRGAYFPRSESRFNKGAPSGIFRLVPADGHRGKGMGRWCFHASPSTMSKHLPQVAETFGTMALVGSHTGYSTPPINDAISHESKSATAFNTNHCSAIIQALQVQDHSTELQTFNNVTPKEFEYISDKRSDWVCFYLLIMTLNCISTTGSTTMPDFYILLRWLPLPFMNGPSSHSIIAWESLQHPTTLAIFVFANSQIEGNKKGVILDLQLDLTAYYETAEEPVGTRQNAPTIDAVFMINISSSFICYLHIPIQDLPLAKLSPIVVGNVTWADIKSIELMVFIRTDNGKFNLKIHSGNPHVACGLLHPNISVEHVTSLLDIAARHLFTTITGTDIMENHHDNDHG</sequence>
<dbReference type="Proteomes" id="UP000683000">
    <property type="component" value="Unassembled WGS sequence"/>
</dbReference>
<protein>
    <submittedName>
        <fullName evidence="1">Uncharacterized protein</fullName>
    </submittedName>
</protein>
<organism evidence="1 2">
    <name type="scientific">Boletus reticuloceps</name>
    <dbReference type="NCBI Taxonomy" id="495285"/>
    <lineage>
        <taxon>Eukaryota</taxon>
        <taxon>Fungi</taxon>
        <taxon>Dikarya</taxon>
        <taxon>Basidiomycota</taxon>
        <taxon>Agaricomycotina</taxon>
        <taxon>Agaricomycetes</taxon>
        <taxon>Agaricomycetidae</taxon>
        <taxon>Boletales</taxon>
        <taxon>Boletineae</taxon>
        <taxon>Boletaceae</taxon>
        <taxon>Boletoideae</taxon>
        <taxon>Boletus</taxon>
    </lineage>
</organism>
<keyword evidence="2" id="KW-1185">Reference proteome</keyword>
<evidence type="ECO:0000313" key="1">
    <source>
        <dbReference type="EMBL" id="KAG6379554.1"/>
    </source>
</evidence>
<name>A0A8I2YUE4_9AGAM</name>
<dbReference type="AlphaFoldDB" id="A0A8I2YUE4"/>
<dbReference type="EMBL" id="JAGFBS010000004">
    <property type="protein sequence ID" value="KAG6379554.1"/>
    <property type="molecule type" value="Genomic_DNA"/>
</dbReference>
<proteinExistence type="predicted"/>
<evidence type="ECO:0000313" key="2">
    <source>
        <dbReference type="Proteomes" id="UP000683000"/>
    </source>
</evidence>